<dbReference type="AlphaFoldDB" id="A0A0P0Y3E9"/>
<feature type="compositionally biased region" description="Basic and acidic residues" evidence="1">
    <location>
        <begin position="98"/>
        <end position="108"/>
    </location>
</feature>
<accession>A0A0P0Y3E9</accession>
<keyword evidence="2" id="KW-0732">Signal</keyword>
<dbReference type="Proteomes" id="UP000059680">
    <property type="component" value="Chromosome 11"/>
</dbReference>
<organism evidence="3 4">
    <name type="scientific">Oryza sativa subsp. japonica</name>
    <name type="common">Rice</name>
    <dbReference type="NCBI Taxonomy" id="39947"/>
    <lineage>
        <taxon>Eukaryota</taxon>
        <taxon>Viridiplantae</taxon>
        <taxon>Streptophyta</taxon>
        <taxon>Embryophyta</taxon>
        <taxon>Tracheophyta</taxon>
        <taxon>Spermatophyta</taxon>
        <taxon>Magnoliopsida</taxon>
        <taxon>Liliopsida</taxon>
        <taxon>Poales</taxon>
        <taxon>Poaceae</taxon>
        <taxon>BOP clade</taxon>
        <taxon>Oryzoideae</taxon>
        <taxon>Oryzeae</taxon>
        <taxon>Oryzinae</taxon>
        <taxon>Oryza</taxon>
        <taxon>Oryza sativa</taxon>
    </lineage>
</organism>
<gene>
    <name evidence="3" type="ordered locus">Os11g0564700</name>
    <name evidence="3" type="ORF">OSNPB_110564700</name>
</gene>
<reference evidence="3 4" key="2">
    <citation type="journal article" date="2013" name="Plant Cell Physiol.">
        <title>Rice Annotation Project Database (RAP-DB): an integrative and interactive database for rice genomics.</title>
        <authorList>
            <person name="Sakai H."/>
            <person name="Lee S.S."/>
            <person name="Tanaka T."/>
            <person name="Numa H."/>
            <person name="Kim J."/>
            <person name="Kawahara Y."/>
            <person name="Wakimoto H."/>
            <person name="Yang C.C."/>
            <person name="Iwamoto M."/>
            <person name="Abe T."/>
            <person name="Yamada Y."/>
            <person name="Muto A."/>
            <person name="Inokuchi H."/>
            <person name="Ikemura T."/>
            <person name="Matsumoto T."/>
            <person name="Sasaki T."/>
            <person name="Itoh T."/>
        </authorList>
    </citation>
    <scope>NUCLEOTIDE SEQUENCE [LARGE SCALE GENOMIC DNA]</scope>
    <source>
        <strain evidence="4">cv. Nipponbare</strain>
    </source>
</reference>
<dbReference type="InParanoid" id="A0A0P0Y3E9"/>
<evidence type="ECO:0000313" key="3">
    <source>
        <dbReference type="EMBL" id="BAT14488.1"/>
    </source>
</evidence>
<dbReference type="PaxDb" id="39947-A0A0P0Y3E9"/>
<evidence type="ECO:0000256" key="1">
    <source>
        <dbReference type="SAM" id="MobiDB-lite"/>
    </source>
</evidence>
<reference evidence="3 4" key="3">
    <citation type="journal article" date="2013" name="Rice">
        <title>Improvement of the Oryza sativa Nipponbare reference genome using next generation sequence and optical map data.</title>
        <authorList>
            <person name="Kawahara Y."/>
            <person name="de la Bastide M."/>
            <person name="Hamilton J.P."/>
            <person name="Kanamori H."/>
            <person name="McCombie W.R."/>
            <person name="Ouyang S."/>
            <person name="Schwartz D.C."/>
            <person name="Tanaka T."/>
            <person name="Wu J."/>
            <person name="Zhou S."/>
            <person name="Childs K.L."/>
            <person name="Davidson R.M."/>
            <person name="Lin H."/>
            <person name="Quesada-Ocampo L."/>
            <person name="Vaillancourt B."/>
            <person name="Sakai H."/>
            <person name="Lee S.S."/>
            <person name="Kim J."/>
            <person name="Numa H."/>
            <person name="Itoh T."/>
            <person name="Buell C.R."/>
            <person name="Matsumoto T."/>
        </authorList>
    </citation>
    <scope>NUCLEOTIDE SEQUENCE [LARGE SCALE GENOMIC DNA]</scope>
    <source>
        <strain evidence="4">cv. Nipponbare</strain>
    </source>
</reference>
<feature type="chain" id="PRO_5006057380" evidence="2">
    <location>
        <begin position="24"/>
        <end position="108"/>
    </location>
</feature>
<keyword evidence="4" id="KW-1185">Reference proteome</keyword>
<reference evidence="4" key="1">
    <citation type="journal article" date="2005" name="Nature">
        <title>The map-based sequence of the rice genome.</title>
        <authorList>
            <consortium name="International rice genome sequencing project (IRGSP)"/>
            <person name="Matsumoto T."/>
            <person name="Wu J."/>
            <person name="Kanamori H."/>
            <person name="Katayose Y."/>
            <person name="Fujisawa M."/>
            <person name="Namiki N."/>
            <person name="Mizuno H."/>
            <person name="Yamamoto K."/>
            <person name="Antonio B.A."/>
            <person name="Baba T."/>
            <person name="Sakata K."/>
            <person name="Nagamura Y."/>
            <person name="Aoki H."/>
            <person name="Arikawa K."/>
            <person name="Arita K."/>
            <person name="Bito T."/>
            <person name="Chiden Y."/>
            <person name="Fujitsuka N."/>
            <person name="Fukunaka R."/>
            <person name="Hamada M."/>
            <person name="Harada C."/>
            <person name="Hayashi A."/>
            <person name="Hijishita S."/>
            <person name="Honda M."/>
            <person name="Hosokawa S."/>
            <person name="Ichikawa Y."/>
            <person name="Idonuma A."/>
            <person name="Iijima M."/>
            <person name="Ikeda M."/>
            <person name="Ikeno M."/>
            <person name="Ito K."/>
            <person name="Ito S."/>
            <person name="Ito T."/>
            <person name="Ito Y."/>
            <person name="Ito Y."/>
            <person name="Iwabuchi A."/>
            <person name="Kamiya K."/>
            <person name="Karasawa W."/>
            <person name="Kurita K."/>
            <person name="Katagiri S."/>
            <person name="Kikuta A."/>
            <person name="Kobayashi H."/>
            <person name="Kobayashi N."/>
            <person name="Machita K."/>
            <person name="Maehara T."/>
            <person name="Masukawa M."/>
            <person name="Mizubayashi T."/>
            <person name="Mukai Y."/>
            <person name="Nagasaki H."/>
            <person name="Nagata Y."/>
            <person name="Naito S."/>
            <person name="Nakashima M."/>
            <person name="Nakama Y."/>
            <person name="Nakamichi Y."/>
            <person name="Nakamura M."/>
            <person name="Meguro A."/>
            <person name="Negishi M."/>
            <person name="Ohta I."/>
            <person name="Ohta T."/>
            <person name="Okamoto M."/>
            <person name="Ono N."/>
            <person name="Saji S."/>
            <person name="Sakaguchi M."/>
            <person name="Sakai K."/>
            <person name="Shibata M."/>
            <person name="Shimokawa T."/>
            <person name="Song J."/>
            <person name="Takazaki Y."/>
            <person name="Terasawa K."/>
            <person name="Tsugane M."/>
            <person name="Tsuji K."/>
            <person name="Ueda S."/>
            <person name="Waki K."/>
            <person name="Yamagata H."/>
            <person name="Yamamoto M."/>
            <person name="Yamamoto S."/>
            <person name="Yamane H."/>
            <person name="Yoshiki S."/>
            <person name="Yoshihara R."/>
            <person name="Yukawa K."/>
            <person name="Zhong H."/>
            <person name="Yano M."/>
            <person name="Yuan Q."/>
            <person name="Ouyang S."/>
            <person name="Liu J."/>
            <person name="Jones K.M."/>
            <person name="Gansberger K."/>
            <person name="Moffat K."/>
            <person name="Hill J."/>
            <person name="Bera J."/>
            <person name="Fadrosh D."/>
            <person name="Jin S."/>
            <person name="Johri S."/>
            <person name="Kim M."/>
            <person name="Overton L."/>
            <person name="Reardon M."/>
            <person name="Tsitrin T."/>
            <person name="Vuong H."/>
            <person name="Weaver B."/>
            <person name="Ciecko A."/>
            <person name="Tallon L."/>
            <person name="Jackson J."/>
            <person name="Pai G."/>
            <person name="Aken S.V."/>
            <person name="Utterback T."/>
            <person name="Reidmuller S."/>
            <person name="Feldblyum T."/>
            <person name="Hsiao J."/>
            <person name="Zismann V."/>
            <person name="Iobst S."/>
            <person name="de Vazeille A.R."/>
            <person name="Buell C.R."/>
            <person name="Ying K."/>
            <person name="Li Y."/>
            <person name="Lu T."/>
            <person name="Huang Y."/>
            <person name="Zhao Q."/>
            <person name="Feng Q."/>
            <person name="Zhang L."/>
            <person name="Zhu J."/>
            <person name="Weng Q."/>
            <person name="Mu J."/>
            <person name="Lu Y."/>
            <person name="Fan D."/>
            <person name="Liu Y."/>
            <person name="Guan J."/>
            <person name="Zhang Y."/>
            <person name="Yu S."/>
            <person name="Liu X."/>
            <person name="Zhang Y."/>
            <person name="Hong G."/>
            <person name="Han B."/>
            <person name="Choisne N."/>
            <person name="Demange N."/>
            <person name="Orjeda G."/>
            <person name="Samain S."/>
            <person name="Cattolico L."/>
            <person name="Pelletier E."/>
            <person name="Couloux A."/>
            <person name="Segurens B."/>
            <person name="Wincker P."/>
            <person name="D'Hont A."/>
            <person name="Scarpelli C."/>
            <person name="Weissenbach J."/>
            <person name="Salanoubat M."/>
            <person name="Quetier F."/>
            <person name="Yu Y."/>
            <person name="Kim H.R."/>
            <person name="Rambo T."/>
            <person name="Currie J."/>
            <person name="Collura K."/>
            <person name="Luo M."/>
            <person name="Yang T."/>
            <person name="Ammiraju J.S.S."/>
            <person name="Engler F."/>
            <person name="Soderlund C."/>
            <person name="Wing R.A."/>
            <person name="Palmer L.E."/>
            <person name="de la Bastide M."/>
            <person name="Spiegel L."/>
            <person name="Nascimento L."/>
            <person name="Zutavern T."/>
            <person name="O'Shaughnessy A."/>
            <person name="Dike S."/>
            <person name="Dedhia N."/>
            <person name="Preston R."/>
            <person name="Balija V."/>
            <person name="McCombie W.R."/>
            <person name="Chow T."/>
            <person name="Chen H."/>
            <person name="Chung M."/>
            <person name="Chen C."/>
            <person name="Shaw J."/>
            <person name="Wu H."/>
            <person name="Hsiao K."/>
            <person name="Chao Y."/>
            <person name="Chu M."/>
            <person name="Cheng C."/>
            <person name="Hour A."/>
            <person name="Lee P."/>
            <person name="Lin S."/>
            <person name="Lin Y."/>
            <person name="Liou J."/>
            <person name="Liu S."/>
            <person name="Hsing Y."/>
            <person name="Raghuvanshi S."/>
            <person name="Mohanty A."/>
            <person name="Bharti A.K."/>
            <person name="Gaur A."/>
            <person name="Gupta V."/>
            <person name="Kumar D."/>
            <person name="Ravi V."/>
            <person name="Vij S."/>
            <person name="Kapur A."/>
            <person name="Khurana P."/>
            <person name="Khurana P."/>
            <person name="Khurana J.P."/>
            <person name="Tyagi A.K."/>
            <person name="Gaikwad K."/>
            <person name="Singh A."/>
            <person name="Dalal V."/>
            <person name="Srivastava S."/>
            <person name="Dixit A."/>
            <person name="Pal A.K."/>
            <person name="Ghazi I.A."/>
            <person name="Yadav M."/>
            <person name="Pandit A."/>
            <person name="Bhargava A."/>
            <person name="Sureshbabu K."/>
            <person name="Batra K."/>
            <person name="Sharma T.R."/>
            <person name="Mohapatra T."/>
            <person name="Singh N.K."/>
            <person name="Messing J."/>
            <person name="Nelson A.B."/>
            <person name="Fuks G."/>
            <person name="Kavchok S."/>
            <person name="Keizer G."/>
            <person name="Linton E."/>
            <person name="Llaca V."/>
            <person name="Song R."/>
            <person name="Tanyolac B."/>
            <person name="Young S."/>
            <person name="Ho-Il K."/>
            <person name="Hahn J.H."/>
            <person name="Sangsakoo G."/>
            <person name="Vanavichit A."/>
            <person name="de Mattos Luiz.A.T."/>
            <person name="Zimmer P.D."/>
            <person name="Malone G."/>
            <person name="Dellagostin O."/>
            <person name="de Oliveira A.C."/>
            <person name="Bevan M."/>
            <person name="Bancroft I."/>
            <person name="Minx P."/>
            <person name="Cordum H."/>
            <person name="Wilson R."/>
            <person name="Cheng Z."/>
            <person name="Jin W."/>
            <person name="Jiang J."/>
            <person name="Leong S.A."/>
            <person name="Iwama H."/>
            <person name="Gojobori T."/>
            <person name="Itoh T."/>
            <person name="Niimura Y."/>
            <person name="Fujii Y."/>
            <person name="Habara T."/>
            <person name="Sakai H."/>
            <person name="Sato Y."/>
            <person name="Wilson G."/>
            <person name="Kumar K."/>
            <person name="McCouch S."/>
            <person name="Juretic N."/>
            <person name="Hoen D."/>
            <person name="Wright S."/>
            <person name="Bruskiewich R."/>
            <person name="Bureau T."/>
            <person name="Miyao A."/>
            <person name="Hirochika H."/>
            <person name="Nishikawa T."/>
            <person name="Kadowaki K."/>
            <person name="Sugiura M."/>
            <person name="Burr B."/>
            <person name="Sasaki T."/>
        </authorList>
    </citation>
    <scope>NUCLEOTIDE SEQUENCE [LARGE SCALE GENOMIC DNA]</scope>
    <source>
        <strain evidence="4">cv. Nipponbare</strain>
    </source>
</reference>
<evidence type="ECO:0000256" key="2">
    <source>
        <dbReference type="SAM" id="SignalP"/>
    </source>
</evidence>
<feature type="compositionally biased region" description="Pro residues" evidence="1">
    <location>
        <begin position="76"/>
        <end position="89"/>
    </location>
</feature>
<name>A0A0P0Y3E9_ORYSJ</name>
<proteinExistence type="predicted"/>
<feature type="region of interest" description="Disordered" evidence="1">
    <location>
        <begin position="53"/>
        <end position="108"/>
    </location>
</feature>
<evidence type="ECO:0000313" key="4">
    <source>
        <dbReference type="Proteomes" id="UP000059680"/>
    </source>
</evidence>
<dbReference type="EMBL" id="AP014967">
    <property type="protein sequence ID" value="BAT14488.1"/>
    <property type="molecule type" value="Genomic_DNA"/>
</dbReference>
<sequence length="108" mass="11786">MMIINSSAILLLLRAPTPLMLDGEQVGGVEGLAQDTGDDGEAEHAAGVLVRLRVPHHRPHPPPSIPAPRDGYSSWPRPPPPSRPPPPQLRVPRLPLTGKKERGRVRER</sequence>
<protein>
    <submittedName>
        <fullName evidence="3">Os11g0564700 protein</fullName>
    </submittedName>
</protein>
<feature type="signal peptide" evidence="2">
    <location>
        <begin position="1"/>
        <end position="23"/>
    </location>
</feature>